<feature type="region of interest" description="Disordered" evidence="1">
    <location>
        <begin position="644"/>
        <end position="681"/>
    </location>
</feature>
<name>A0A1B6BZJ4_9HEMI</name>
<feature type="compositionally biased region" description="Basic and acidic residues" evidence="1">
    <location>
        <begin position="854"/>
        <end position="863"/>
    </location>
</feature>
<feature type="compositionally biased region" description="Polar residues" evidence="1">
    <location>
        <begin position="672"/>
        <end position="681"/>
    </location>
</feature>
<gene>
    <name evidence="2" type="ORF">g.39221</name>
</gene>
<protein>
    <submittedName>
        <fullName evidence="2">Uncharacterized protein</fullName>
    </submittedName>
</protein>
<feature type="region of interest" description="Disordered" evidence="1">
    <location>
        <begin position="822"/>
        <end position="875"/>
    </location>
</feature>
<evidence type="ECO:0000256" key="1">
    <source>
        <dbReference type="SAM" id="MobiDB-lite"/>
    </source>
</evidence>
<feature type="region of interest" description="Disordered" evidence="1">
    <location>
        <begin position="1"/>
        <end position="172"/>
    </location>
</feature>
<evidence type="ECO:0000313" key="2">
    <source>
        <dbReference type="EMBL" id="JAS06439.1"/>
    </source>
</evidence>
<feature type="compositionally biased region" description="Polar residues" evidence="1">
    <location>
        <begin position="286"/>
        <end position="305"/>
    </location>
</feature>
<accession>A0A1B6BZJ4</accession>
<reference evidence="2" key="1">
    <citation type="submission" date="2015-12" db="EMBL/GenBank/DDBJ databases">
        <title>De novo transcriptome assembly of four potential Pierce s Disease insect vectors from Arizona vineyards.</title>
        <authorList>
            <person name="Tassone E.E."/>
        </authorList>
    </citation>
    <scope>NUCLEOTIDE SEQUENCE</scope>
</reference>
<feature type="compositionally biased region" description="Basic residues" evidence="1">
    <location>
        <begin position="23"/>
        <end position="33"/>
    </location>
</feature>
<feature type="compositionally biased region" description="Polar residues" evidence="1">
    <location>
        <begin position="59"/>
        <end position="70"/>
    </location>
</feature>
<dbReference type="AlphaFoldDB" id="A0A1B6BZJ4"/>
<proteinExistence type="predicted"/>
<feature type="compositionally biased region" description="Polar residues" evidence="1">
    <location>
        <begin position="842"/>
        <end position="853"/>
    </location>
</feature>
<feature type="compositionally biased region" description="Polar residues" evidence="1">
    <location>
        <begin position="644"/>
        <end position="665"/>
    </location>
</feature>
<feature type="compositionally biased region" description="Gly residues" evidence="1">
    <location>
        <begin position="10"/>
        <end position="22"/>
    </location>
</feature>
<dbReference type="EMBL" id="GEDC01030859">
    <property type="protein sequence ID" value="JAS06439.1"/>
    <property type="molecule type" value="Transcribed_RNA"/>
</dbReference>
<feature type="compositionally biased region" description="Low complexity" evidence="1">
    <location>
        <begin position="864"/>
        <end position="875"/>
    </location>
</feature>
<feature type="compositionally biased region" description="Polar residues" evidence="1">
    <location>
        <begin position="163"/>
        <end position="172"/>
    </location>
</feature>
<feature type="region of interest" description="Disordered" evidence="1">
    <location>
        <begin position="274"/>
        <end position="305"/>
    </location>
</feature>
<feature type="region of interest" description="Disordered" evidence="1">
    <location>
        <begin position="494"/>
        <end position="569"/>
    </location>
</feature>
<feature type="compositionally biased region" description="Basic and acidic residues" evidence="1">
    <location>
        <begin position="72"/>
        <end position="103"/>
    </location>
</feature>
<sequence length="875" mass="95362">KRTSIDSDDGSGGGGGGGGGGNHNKHHILKNLLKHNDDDDERGTAQQPPSLDPPKPKASSGNNMLLQLLNNERADDPDHENAIKKKNELLHHLLNNEDNKSSHQNDSQTEDSILKIMGFDSGSSSPPEGLGRVRKRPSEEGDEGNPSLPAKQRPLYTLETLPPVSSTASGNSKLWEKNKMLASLLAKQPSSTPTPIPPIPKSVITGTPQDTLPKLINKQVPGGTWSGGHTIQQTPNAPARPAPYVNDTLVRQRLQQNNASLQAQRVNNHNSQYMHTQVDQQQQQQRSNVDCRNNSSGLDAWGDSQTSSDPLLSELLDQVIDIVPDAIITDSSAIMNILEHLETPTTVNNTGSFQQMENEKMAISAIQKSLMLCESAVKGTMYNSTVMTSSQQQFPPPPMYQQRPRFSIQQSGQLVVRTGASQYSMANQQQQQQQQQQLILQRNKLLQQQQKQRLLQQQQQQQIMIPSNAAAPDTSLHNIDSIINNTVAPNVSLQRSSSVPDSQLSPVAFTGGGTGNGSGTMLNSGGSQISPSQRQPYSPLSHQQPFSPVNGGMNNFQQQQQQGVQARLSPSGLPTFQQAQLSPRVSQAQQQQQQQAYTVMSQSNSWSQQQQQNRLTLQQQQNPMLNAQLTGGAYNNNRSFLTQQRTNQQQLPPVHSLTSPGSRQSPFPPEVSPTTGASYQQTSGNQYRLQRTISAPPQATTQLPGGVRHYAAGLNKEHHPLLSPSYPPHPHQVMYPPPSDSPQFCYDQGTLQLYGASCDRSRLPGGGNNGMTEYVRQELRAMVGARTGVSQAGRPQQQQIQVGPGQQVSSADLEALGLSFEMPNTGGSESPKMWGNVGSEMSAVSPQPGISRTNMEEVSRSSDQKSSLLQKLLSE</sequence>
<feature type="non-terminal residue" evidence="2">
    <location>
        <position position="1"/>
    </location>
</feature>
<organism evidence="2">
    <name type="scientific">Clastoptera arizonana</name>
    <name type="common">Arizona spittle bug</name>
    <dbReference type="NCBI Taxonomy" id="38151"/>
    <lineage>
        <taxon>Eukaryota</taxon>
        <taxon>Metazoa</taxon>
        <taxon>Ecdysozoa</taxon>
        <taxon>Arthropoda</taxon>
        <taxon>Hexapoda</taxon>
        <taxon>Insecta</taxon>
        <taxon>Pterygota</taxon>
        <taxon>Neoptera</taxon>
        <taxon>Paraneoptera</taxon>
        <taxon>Hemiptera</taxon>
        <taxon>Auchenorrhyncha</taxon>
        <taxon>Cercopoidea</taxon>
        <taxon>Clastopteridae</taxon>
        <taxon>Clastoptera</taxon>
    </lineage>
</organism>
<feature type="compositionally biased region" description="Polar residues" evidence="1">
    <location>
        <begin position="494"/>
        <end position="505"/>
    </location>
</feature>
<feature type="compositionally biased region" description="Polar residues" evidence="1">
    <location>
        <begin position="528"/>
        <end position="556"/>
    </location>
</feature>